<dbReference type="PANTHER" id="PTHR38686:SF1">
    <property type="entry name" value="APOLIPOPROTEIN N-ACYLTRANSFERASE"/>
    <property type="match status" value="1"/>
</dbReference>
<dbReference type="GO" id="GO:0042158">
    <property type="term" value="P:lipoprotein biosynthetic process"/>
    <property type="evidence" value="ECO:0007669"/>
    <property type="project" value="UniProtKB-UniRule"/>
</dbReference>
<dbReference type="Pfam" id="PF20154">
    <property type="entry name" value="LNT_N"/>
    <property type="match status" value="1"/>
</dbReference>
<comment type="catalytic activity">
    <reaction evidence="8">
        <text>N-terminal S-1,2-diacyl-sn-glyceryl-L-cysteinyl-[lipoprotein] + a glycerophospholipid = N-acyl-S-1,2-diacyl-sn-glyceryl-L-cysteinyl-[lipoprotein] + a 2-acyl-sn-glycero-3-phospholipid + H(+)</text>
        <dbReference type="Rhea" id="RHEA:48228"/>
        <dbReference type="Rhea" id="RHEA-COMP:14681"/>
        <dbReference type="Rhea" id="RHEA-COMP:14684"/>
        <dbReference type="ChEBI" id="CHEBI:15378"/>
        <dbReference type="ChEBI" id="CHEBI:136912"/>
        <dbReference type="ChEBI" id="CHEBI:140656"/>
        <dbReference type="ChEBI" id="CHEBI:140657"/>
        <dbReference type="ChEBI" id="CHEBI:140660"/>
        <dbReference type="EC" id="2.3.1.269"/>
    </reaction>
</comment>
<keyword evidence="5 8" id="KW-1133">Transmembrane helix</keyword>
<feature type="domain" description="CN hydrolase" evidence="9">
    <location>
        <begin position="227"/>
        <end position="473"/>
    </location>
</feature>
<evidence type="ECO:0000256" key="4">
    <source>
        <dbReference type="ARBA" id="ARBA00022692"/>
    </source>
</evidence>
<dbReference type="InterPro" id="IPR003010">
    <property type="entry name" value="C-N_Hydrolase"/>
</dbReference>
<feature type="transmembrane region" description="Helical" evidence="8">
    <location>
        <begin position="168"/>
        <end position="189"/>
    </location>
</feature>
<dbReference type="EC" id="2.3.1.269" evidence="8"/>
<reference evidence="10 11" key="1">
    <citation type="submission" date="2016-05" db="EMBL/GenBank/DDBJ databases">
        <title>Complete genome sequence of Rathayibacter tritici NCPPB 1953.</title>
        <authorList>
            <person name="Park J."/>
            <person name="Lee H.-H."/>
            <person name="Lee S.-W."/>
            <person name="Seo Y.-S."/>
        </authorList>
    </citation>
    <scope>NUCLEOTIDE SEQUENCE [LARGE SCALE GENOMIC DNA]</scope>
    <source>
        <strain evidence="10 11">NCPPB 1953</strain>
    </source>
</reference>
<dbReference type="HAMAP" id="MF_01148">
    <property type="entry name" value="Lnt"/>
    <property type="match status" value="1"/>
</dbReference>
<feature type="transmembrane region" description="Helical" evidence="8">
    <location>
        <begin position="122"/>
        <end position="138"/>
    </location>
</feature>
<evidence type="ECO:0000256" key="6">
    <source>
        <dbReference type="ARBA" id="ARBA00023136"/>
    </source>
</evidence>
<accession>A0A160KS28</accession>
<evidence type="ECO:0000256" key="2">
    <source>
        <dbReference type="ARBA" id="ARBA00022475"/>
    </source>
</evidence>
<evidence type="ECO:0000256" key="3">
    <source>
        <dbReference type="ARBA" id="ARBA00022679"/>
    </source>
</evidence>
<evidence type="ECO:0000313" key="11">
    <source>
        <dbReference type="Proteomes" id="UP000077071"/>
    </source>
</evidence>
<evidence type="ECO:0000256" key="8">
    <source>
        <dbReference type="HAMAP-Rule" id="MF_01148"/>
    </source>
</evidence>
<dbReference type="UniPathway" id="UPA00666"/>
<dbReference type="Pfam" id="PF00795">
    <property type="entry name" value="CN_hydrolase"/>
    <property type="match status" value="1"/>
</dbReference>
<dbReference type="GO" id="GO:0005886">
    <property type="term" value="C:plasma membrane"/>
    <property type="evidence" value="ECO:0007669"/>
    <property type="project" value="UniProtKB-SubCell"/>
</dbReference>
<dbReference type="PROSITE" id="PS50263">
    <property type="entry name" value="CN_HYDROLASE"/>
    <property type="match status" value="1"/>
</dbReference>
<dbReference type="KEGG" id="rtn:A6122_1308"/>
<dbReference type="InterPro" id="IPR004563">
    <property type="entry name" value="Apolipo_AcylTrfase"/>
</dbReference>
<feature type="transmembrane region" description="Helical" evidence="8">
    <location>
        <begin position="487"/>
        <end position="504"/>
    </location>
</feature>
<dbReference type="PANTHER" id="PTHR38686">
    <property type="entry name" value="APOLIPOPROTEIN N-ACYLTRANSFERASE"/>
    <property type="match status" value="1"/>
</dbReference>
<evidence type="ECO:0000256" key="7">
    <source>
        <dbReference type="ARBA" id="ARBA00023315"/>
    </source>
</evidence>
<evidence type="ECO:0000256" key="5">
    <source>
        <dbReference type="ARBA" id="ARBA00022989"/>
    </source>
</evidence>
<dbReference type="InterPro" id="IPR036526">
    <property type="entry name" value="C-N_Hydrolase_sf"/>
</dbReference>
<feature type="transmembrane region" description="Helical" evidence="8">
    <location>
        <begin position="38"/>
        <end position="55"/>
    </location>
</feature>
<keyword evidence="10" id="KW-0449">Lipoprotein</keyword>
<comment type="subcellular location">
    <subcellularLocation>
        <location evidence="1 8">Cell membrane</location>
        <topology evidence="1 8">Multi-pass membrane protein</topology>
    </subcellularLocation>
</comment>
<keyword evidence="6 8" id="KW-0472">Membrane</keyword>
<dbReference type="AlphaFoldDB" id="A0A160KS28"/>
<dbReference type="CDD" id="cd07571">
    <property type="entry name" value="ALP_N-acyl_transferase"/>
    <property type="match status" value="1"/>
</dbReference>
<dbReference type="Proteomes" id="UP000077071">
    <property type="component" value="Chromosome"/>
</dbReference>
<keyword evidence="2 8" id="KW-1003">Cell membrane</keyword>
<sequence>MKPVGPPPDGRTVPLWVALPLAALGGAVLDRGFPDSDIWPLAIAGTAAILFALAGRGFWSGALVGLVGGAVFWGVHIEWLTLYLGPVPWAALAGLQAIFFALAAGLMAVVSTRGHRVWTGPLGRMVGLPALLAALWIGRETTTNVWPYGGFSWGRLAISQSLGPLAGLAAWIGFAGLGFVVAFLAAVLAQAVREVSVPAPARVSAVAGFAIVALVFPAWPAPTEGTTRIAAVQGDSDAGLFSQSYRGQILEDHTSATLPILDQDVDMVVWPENGVDIDPTRNRQSAAVLDYLSRTMDAPFIIGTITTPSDNVFYNSSLLWKAGEGATQVYDKVHPVPFAEYMPDRAFWRMFAPDLVDLVSRDYSIGTRPNVFDVNGVLAGIAICFDISDDALTNAMVDGGAQVILGQTNNADFGRTDESVQQLAIARLRAIETGRSVVNISTVGTSAIIGPDGTTIDSLTWFEPGVMVDEVPLASTTTPALVWARNLGWYFLAAGLVGMVSFVLRTRETLRRSR</sequence>
<feature type="transmembrane region" description="Helical" evidence="8">
    <location>
        <begin position="89"/>
        <end position="110"/>
    </location>
</feature>
<dbReference type="GO" id="GO:0016410">
    <property type="term" value="F:N-acyltransferase activity"/>
    <property type="evidence" value="ECO:0007669"/>
    <property type="project" value="UniProtKB-UniRule"/>
</dbReference>
<dbReference type="Gene3D" id="3.60.110.10">
    <property type="entry name" value="Carbon-nitrogen hydrolase"/>
    <property type="match status" value="1"/>
</dbReference>
<dbReference type="NCBIfam" id="TIGR00546">
    <property type="entry name" value="lnt"/>
    <property type="match status" value="1"/>
</dbReference>
<evidence type="ECO:0000259" key="9">
    <source>
        <dbReference type="PROSITE" id="PS50263"/>
    </source>
</evidence>
<dbReference type="OrthoDB" id="9804277at2"/>
<comment type="similarity">
    <text evidence="8">Belongs to the CN hydrolase family. Apolipoprotein N-acyltransferase subfamily.</text>
</comment>
<comment type="function">
    <text evidence="8">Catalyzes the phospholipid dependent N-acylation of the N-terminal cysteine of apolipoprotein, the last step in lipoprotein maturation.</text>
</comment>
<keyword evidence="7 8" id="KW-0012">Acyltransferase</keyword>
<dbReference type="InterPro" id="IPR045378">
    <property type="entry name" value="LNT_N"/>
</dbReference>
<name>A0A160KS28_9MICO</name>
<keyword evidence="3 8" id="KW-0808">Transferase</keyword>
<dbReference type="PATRIC" id="fig|33888.3.peg.1436"/>
<keyword evidence="4 8" id="KW-0812">Transmembrane</keyword>
<evidence type="ECO:0000256" key="1">
    <source>
        <dbReference type="ARBA" id="ARBA00004651"/>
    </source>
</evidence>
<feature type="transmembrane region" description="Helical" evidence="8">
    <location>
        <begin position="201"/>
        <end position="219"/>
    </location>
</feature>
<organism evidence="10 11">
    <name type="scientific">Rathayibacter tritici</name>
    <dbReference type="NCBI Taxonomy" id="33888"/>
    <lineage>
        <taxon>Bacteria</taxon>
        <taxon>Bacillati</taxon>
        <taxon>Actinomycetota</taxon>
        <taxon>Actinomycetes</taxon>
        <taxon>Micrococcales</taxon>
        <taxon>Microbacteriaceae</taxon>
        <taxon>Rathayibacter</taxon>
    </lineage>
</organism>
<protein>
    <recommendedName>
        <fullName evidence="8">Apolipoprotein N-acyltransferase</fullName>
        <shortName evidence="8">ALP N-acyltransferase</shortName>
        <ecNumber evidence="8">2.3.1.269</ecNumber>
    </recommendedName>
</protein>
<comment type="pathway">
    <text evidence="8">Protein modification; lipoprotein biosynthesis (N-acyl transfer).</text>
</comment>
<dbReference type="SUPFAM" id="SSF56317">
    <property type="entry name" value="Carbon-nitrogen hydrolase"/>
    <property type="match status" value="1"/>
</dbReference>
<dbReference type="STRING" id="33888.A6122_1308"/>
<feature type="transmembrane region" description="Helical" evidence="8">
    <location>
        <begin position="62"/>
        <end position="83"/>
    </location>
</feature>
<dbReference type="EMBL" id="CP015515">
    <property type="protein sequence ID" value="AND16452.1"/>
    <property type="molecule type" value="Genomic_DNA"/>
</dbReference>
<evidence type="ECO:0000313" key="10">
    <source>
        <dbReference type="EMBL" id="AND16452.1"/>
    </source>
</evidence>
<keyword evidence="11" id="KW-1185">Reference proteome</keyword>
<proteinExistence type="inferred from homology"/>
<gene>
    <name evidence="8" type="primary">lnt</name>
    <name evidence="10" type="ORF">A6122_1308</name>
</gene>